<evidence type="ECO:0000256" key="6">
    <source>
        <dbReference type="ARBA" id="ARBA00047942"/>
    </source>
</evidence>
<evidence type="ECO:0000259" key="7">
    <source>
        <dbReference type="Pfam" id="PF02384"/>
    </source>
</evidence>
<organism evidence="8 9">
    <name type="scientific">Elizabethkingia anophelis NUHP1</name>
    <dbReference type="NCBI Taxonomy" id="1338011"/>
    <lineage>
        <taxon>Bacteria</taxon>
        <taxon>Pseudomonadati</taxon>
        <taxon>Bacteroidota</taxon>
        <taxon>Flavobacteriia</taxon>
        <taxon>Flavobacteriales</taxon>
        <taxon>Weeksellaceae</taxon>
        <taxon>Elizabethkingia</taxon>
    </lineage>
</organism>
<dbReference type="Pfam" id="PF02384">
    <property type="entry name" value="N6_Mtase"/>
    <property type="match status" value="1"/>
</dbReference>
<feature type="domain" description="DNA methylase adenine-specific" evidence="7">
    <location>
        <begin position="518"/>
        <end position="808"/>
    </location>
</feature>
<evidence type="ECO:0000256" key="3">
    <source>
        <dbReference type="ARBA" id="ARBA00022603"/>
    </source>
</evidence>
<dbReference type="PANTHER" id="PTHR33841:SF1">
    <property type="entry name" value="DNA METHYLTRANSFERASE A"/>
    <property type="match status" value="1"/>
</dbReference>
<evidence type="ECO:0000256" key="5">
    <source>
        <dbReference type="ARBA" id="ARBA00022747"/>
    </source>
</evidence>
<dbReference type="EC" id="2.1.1.72" evidence="2"/>
<dbReference type="AlphaFoldDB" id="A0A077EMW6"/>
<protein>
    <recommendedName>
        <fullName evidence="2">site-specific DNA-methyltransferase (adenine-specific)</fullName>
        <ecNumber evidence="2">2.1.1.72</ecNumber>
    </recommendedName>
</protein>
<keyword evidence="5" id="KW-0680">Restriction system</keyword>
<dbReference type="EMBL" id="CP007547">
    <property type="protein sequence ID" value="AIL47808.1"/>
    <property type="molecule type" value="Genomic_DNA"/>
</dbReference>
<dbReference type="RefSeq" id="WP_024563879.1">
    <property type="nucleotide sequence ID" value="NZ_CP007547.1"/>
</dbReference>
<evidence type="ECO:0000256" key="4">
    <source>
        <dbReference type="ARBA" id="ARBA00022679"/>
    </source>
</evidence>
<dbReference type="InterPro" id="IPR002052">
    <property type="entry name" value="DNA_methylase_N6_adenine_CS"/>
</dbReference>
<evidence type="ECO:0000256" key="2">
    <source>
        <dbReference type="ARBA" id="ARBA00011900"/>
    </source>
</evidence>
<dbReference type="PRINTS" id="PR00507">
    <property type="entry name" value="N12N6MTFRASE"/>
</dbReference>
<reference evidence="8" key="1">
    <citation type="journal article" date="2013" name="Lancet">
        <title>First case of E anophelis outbreak in an intensive-care unit.</title>
        <authorList>
            <person name="Teo J."/>
            <person name="Tan S.Y."/>
            <person name="Tay M."/>
            <person name="Ding Y."/>
            <person name="Kjelleberg S."/>
            <person name="Givskov M."/>
            <person name="Lin R.T."/>
            <person name="Yang L."/>
        </authorList>
    </citation>
    <scope>NUCLEOTIDE SEQUENCE [LARGE SCALE GENOMIC DNA]</scope>
    <source>
        <strain evidence="8">NUHP1</strain>
    </source>
</reference>
<dbReference type="InterPro" id="IPR003356">
    <property type="entry name" value="DNA_methylase_A-5"/>
</dbReference>
<dbReference type="GO" id="GO:0009307">
    <property type="term" value="P:DNA restriction-modification system"/>
    <property type="evidence" value="ECO:0007669"/>
    <property type="project" value="UniProtKB-KW"/>
</dbReference>
<dbReference type="GO" id="GO:0003677">
    <property type="term" value="F:DNA binding"/>
    <property type="evidence" value="ECO:0007669"/>
    <property type="project" value="InterPro"/>
</dbReference>
<evidence type="ECO:0000256" key="1">
    <source>
        <dbReference type="ARBA" id="ARBA00006594"/>
    </source>
</evidence>
<dbReference type="Proteomes" id="UP000028933">
    <property type="component" value="Chromosome"/>
</dbReference>
<dbReference type="GO" id="GO:0032259">
    <property type="term" value="P:methylation"/>
    <property type="evidence" value="ECO:0007669"/>
    <property type="project" value="UniProtKB-KW"/>
</dbReference>
<evidence type="ECO:0000313" key="8">
    <source>
        <dbReference type="EMBL" id="AIL47808.1"/>
    </source>
</evidence>
<dbReference type="InterPro" id="IPR029063">
    <property type="entry name" value="SAM-dependent_MTases_sf"/>
</dbReference>
<dbReference type="STRING" id="1338011.BD94_4033"/>
<evidence type="ECO:0000313" key="9">
    <source>
        <dbReference type="Proteomes" id="UP000028933"/>
    </source>
</evidence>
<dbReference type="Gene3D" id="3.40.50.150">
    <property type="entry name" value="Vaccinia Virus protein VP39"/>
    <property type="match status" value="1"/>
</dbReference>
<proteinExistence type="inferred from homology"/>
<dbReference type="PANTHER" id="PTHR33841">
    <property type="entry name" value="DNA METHYLTRANSFERASE YEEA-RELATED"/>
    <property type="match status" value="1"/>
</dbReference>
<keyword evidence="4" id="KW-0808">Transferase</keyword>
<dbReference type="GO" id="GO:0008170">
    <property type="term" value="F:N-methyltransferase activity"/>
    <property type="evidence" value="ECO:0007669"/>
    <property type="project" value="InterPro"/>
</dbReference>
<sequence length="1249" mass="147934">MDKELTSIEIDQKAKYFWKYLESISQEEVIKFIEQLSAFSHVFIFSGIIRNFFLDVKENARDIDIVYQGDDNELYAFLENYKYTINSFNGYKVVFGSFTVDLWKLDSTWAIKNSKLEIELFNQYVLPDSTFFNFSSIIYDYFNEKFIYTDKFIEFVNSKTLDLVLEENPLPQLCIINTLYYKEKFGLKISEELKLFCVTNFKKFNKEDYDIIQLKHFNEIKYSYLFIEEHVEIFKNKISSLLYDLDLLDKDELFLLEDLKNEKKVSSLNSRTKEILLNSLRPQAFFCINGEPLILFFDNSNNIIDELEVKIWNFNQSAVIFINNGTQWHIKNGFKILENGSGLESLSGSNLNDFDYFEIISGKSWEKFQKSFRHENRVDYYLLNNISAFRDVLKYKYKLDSKIANSLIGRAIFVRYLIDRGIDLDRYRIKDQKDFNNILYNKSDAYKLFNKILEDFKGNLFPLSYIVKDRIINEEDEVSQEHLNDLIYLLQGAKLTKLGTTQLSLEDLYDFSIIPIEFISNIYERFIGQENQADKGAYYTPLFLVEYIEQETVNSYFKSNPKEENCKILDPACGSGIFLVESFRKIINQYKSLHPDYNQNNENYLIYKAKLVELLKNNIFGVDQDENAINIAIFSLYITLLDNLEPKSIQEFEFPTLLGINFFVSDFFDLKAPFNIELKKHFFQFVLGNPPWKTKHPKDKQLFEKYVEQRKLKENSDLEIENREIAEAFLIRISDFNFYEAGLIIVSKVLYKLSRKSNKGIFRKYFLTNFLLRKVVELSSVRHQIFNQSGDAAIAPASILFYQKIKGSRDIESHITNHISLKPNIFFEVFKIMVIEKYDIKNIFQKHLIEDDWLWKVLVYGNILDYYFIKRFKTTKSIFDYINNQETFVYGKGISVGGGDENNISQHKEIEVSINSKQKGLKSFHLEYSLNLLKDLNYVHRPRNIELFKAPILLVGKGVSSDFKARSAISYRDVIYTDAITGIKPLNDFGEKIIYTLESLFNSRLFSYFLVETNSSIGIEREQTHDKEDKFSIPLIIDESEMLRKKSDEIKRLYQENLTRDFKDYEYKITEKRIKDYENDIDDYLLELYQISPEERELIEYVHDITIPLLKGNPEKKKKLINKIDYKDIYLENYAKVFINHFKERFNSFGVEILWSKHIILMKFIINSTSRTVLWEEIQNKELIRTISKLGFEHLSNNLFLQKDIKGFEEEYFYIAKPNQYKSWHGALAYLDLAEFIEAFFKIEAEYNQ</sequence>
<dbReference type="REBASE" id="92149">
    <property type="entry name" value="EanNUHP1ORF4033P"/>
</dbReference>
<dbReference type="GO" id="GO:0009007">
    <property type="term" value="F:site-specific DNA-methyltransferase (adenine-specific) activity"/>
    <property type="evidence" value="ECO:0007669"/>
    <property type="project" value="UniProtKB-EC"/>
</dbReference>
<dbReference type="InterPro" id="IPR050953">
    <property type="entry name" value="N4_N6_ade-DNA_methylase"/>
</dbReference>
<dbReference type="SUPFAM" id="SSF53335">
    <property type="entry name" value="S-adenosyl-L-methionine-dependent methyltransferases"/>
    <property type="match status" value="1"/>
</dbReference>
<reference evidence="8" key="2">
    <citation type="journal article" date="2015" name="Genome Biol. Evol.">
        <title>Complete Genome Sequence and Transcriptomic Analysis of the Novel Pathogen Elizabethkingia anophelis in Response to Oxidative Stress.</title>
        <authorList>
            <person name="Li Y."/>
            <person name="Liu Y."/>
            <person name="Chew S.C."/>
            <person name="Tay M."/>
            <person name="Salido M.M."/>
            <person name="Teo J."/>
            <person name="Lauro F.M."/>
            <person name="Givskov M."/>
            <person name="Yang L."/>
        </authorList>
    </citation>
    <scope>NUCLEOTIDE SEQUENCE</scope>
    <source>
        <strain evidence="8">NUHP1</strain>
    </source>
</reference>
<comment type="catalytic activity">
    <reaction evidence="6">
        <text>a 2'-deoxyadenosine in DNA + S-adenosyl-L-methionine = an N(6)-methyl-2'-deoxyadenosine in DNA + S-adenosyl-L-homocysteine + H(+)</text>
        <dbReference type="Rhea" id="RHEA:15197"/>
        <dbReference type="Rhea" id="RHEA-COMP:12418"/>
        <dbReference type="Rhea" id="RHEA-COMP:12419"/>
        <dbReference type="ChEBI" id="CHEBI:15378"/>
        <dbReference type="ChEBI" id="CHEBI:57856"/>
        <dbReference type="ChEBI" id="CHEBI:59789"/>
        <dbReference type="ChEBI" id="CHEBI:90615"/>
        <dbReference type="ChEBI" id="CHEBI:90616"/>
        <dbReference type="EC" id="2.1.1.72"/>
    </reaction>
</comment>
<dbReference type="KEGG" id="eao:BD94_4033"/>
<gene>
    <name evidence="8" type="ORF">BD94_4033</name>
</gene>
<keyword evidence="3" id="KW-0489">Methyltransferase</keyword>
<accession>A0A077EMW6</accession>
<name>A0A077EMW6_9FLAO</name>
<dbReference type="eggNOG" id="COG0286">
    <property type="taxonomic scope" value="Bacteria"/>
</dbReference>
<comment type="similarity">
    <text evidence="1">Belongs to the N(4)/N(6)-methyltransferase family.</text>
</comment>
<dbReference type="HOGENOM" id="CLU_007039_0_0_10"/>
<dbReference type="PROSITE" id="PS00092">
    <property type="entry name" value="N6_MTASE"/>
    <property type="match status" value="1"/>
</dbReference>
<dbReference type="eggNOG" id="COG0617">
    <property type="taxonomic scope" value="Bacteria"/>
</dbReference>